<dbReference type="RefSeq" id="WP_124796523.1">
    <property type="nucleotide sequence ID" value="NZ_RQYC01000052.1"/>
</dbReference>
<dbReference type="OrthoDB" id="784829at2"/>
<evidence type="ECO:0000259" key="1">
    <source>
        <dbReference type="Pfam" id="PF06048"/>
    </source>
</evidence>
<comment type="caution">
    <text evidence="2">The sequence shown here is derived from an EMBL/GenBank/DDBJ whole genome shotgun (WGS) entry which is preliminary data.</text>
</comment>
<feature type="domain" description="DUF927" evidence="1">
    <location>
        <begin position="114"/>
        <end position="176"/>
    </location>
</feature>
<keyword evidence="3" id="KW-1185">Reference proteome</keyword>
<evidence type="ECO:0000313" key="2">
    <source>
        <dbReference type="EMBL" id="RRD88375.1"/>
    </source>
</evidence>
<sequence length="198" mass="21800">MTTNPPLIDPDTLPAYTPQPRFECSNKGVYYIPVKTDKDGNVTDGDPLRLADAVDLIGTGMDLQGSYYRVIRYRDRISRQNKTALLAAAEIGTNACWQRLQGMGITVQAGRDDTEQQPVMYNGDTGKAAAYTSTGSLEQWQQQVCRYAAGNSRLCLAIGTALAAPLLALLHEPRACHHLLMRRYFRHQSATAALKILA</sequence>
<evidence type="ECO:0000313" key="3">
    <source>
        <dbReference type="Proteomes" id="UP000269923"/>
    </source>
</evidence>
<dbReference type="STRING" id="1121352.GCA_000620925_01230"/>
<name>A0A3P1ZZW9_9NEIS</name>
<reference evidence="2 3" key="1">
    <citation type="submission" date="2018-11" db="EMBL/GenBank/DDBJ databases">
        <title>Genomes From Bacteria Associated with the Canine Oral Cavity: a Test Case for Automated Genome-Based Taxonomic Assignment.</title>
        <authorList>
            <person name="Coil D.A."/>
            <person name="Jospin G."/>
            <person name="Darling A.E."/>
            <person name="Wallis C."/>
            <person name="Davis I.J."/>
            <person name="Harris S."/>
            <person name="Eisen J.A."/>
            <person name="Holcombe L.J."/>
            <person name="O'Flynn C."/>
        </authorList>
    </citation>
    <scope>NUCLEOTIDE SEQUENCE [LARGE SCALE GENOMIC DNA]</scope>
    <source>
        <strain evidence="2 3">COT-280</strain>
    </source>
</reference>
<protein>
    <submittedName>
        <fullName evidence="2">DUF927 domain-containing protein</fullName>
    </submittedName>
</protein>
<gene>
    <name evidence="2" type="ORF">EII21_11365</name>
</gene>
<dbReference type="Pfam" id="PF06048">
    <property type="entry name" value="DUF927"/>
    <property type="match status" value="1"/>
</dbReference>
<dbReference type="InterPro" id="IPR009270">
    <property type="entry name" value="DUF927"/>
</dbReference>
<dbReference type="Proteomes" id="UP000269923">
    <property type="component" value="Unassembled WGS sequence"/>
</dbReference>
<dbReference type="AlphaFoldDB" id="A0A3P1ZZW9"/>
<proteinExistence type="predicted"/>
<organism evidence="2 3">
    <name type="scientific">Conchiformibius steedae</name>
    <dbReference type="NCBI Taxonomy" id="153493"/>
    <lineage>
        <taxon>Bacteria</taxon>
        <taxon>Pseudomonadati</taxon>
        <taxon>Pseudomonadota</taxon>
        <taxon>Betaproteobacteria</taxon>
        <taxon>Neisseriales</taxon>
        <taxon>Neisseriaceae</taxon>
        <taxon>Conchiformibius</taxon>
    </lineage>
</organism>
<accession>A0A3P1ZZW9</accession>
<dbReference type="EMBL" id="RQYC01000052">
    <property type="protein sequence ID" value="RRD88375.1"/>
    <property type="molecule type" value="Genomic_DNA"/>
</dbReference>